<feature type="binding site" evidence="11">
    <location>
        <position position="256"/>
    </location>
    <ligand>
        <name>substrate</name>
    </ligand>
</feature>
<dbReference type="CDD" id="cd04725">
    <property type="entry name" value="OMP_decarboxylase_like"/>
    <property type="match status" value="1"/>
</dbReference>
<dbReference type="SUPFAM" id="SSF51366">
    <property type="entry name" value="Ribulose-phoshate binding barrel"/>
    <property type="match status" value="1"/>
</dbReference>
<feature type="binding site" evidence="11">
    <location>
        <position position="255"/>
    </location>
    <ligand>
        <name>substrate</name>
    </ligand>
</feature>
<dbReference type="PANTHER" id="PTHR19278">
    <property type="entry name" value="OROTATE PHOSPHORIBOSYLTRANSFERASE"/>
    <property type="match status" value="1"/>
</dbReference>
<accession>A0A8H5BG34</accession>
<name>A0A8H5BG34_9AGAR</name>
<dbReference type="InterPro" id="IPR014732">
    <property type="entry name" value="OMPdecase"/>
</dbReference>
<evidence type="ECO:0000256" key="1">
    <source>
        <dbReference type="ARBA" id="ARBA00004861"/>
    </source>
</evidence>
<dbReference type="GO" id="GO:0004590">
    <property type="term" value="F:orotidine-5'-phosphate decarboxylase activity"/>
    <property type="evidence" value="ECO:0007669"/>
    <property type="project" value="UniProtKB-EC"/>
</dbReference>
<feature type="binding site" evidence="11">
    <location>
        <position position="235"/>
    </location>
    <ligand>
        <name>substrate</name>
    </ligand>
</feature>
<dbReference type="InterPro" id="IPR011060">
    <property type="entry name" value="RibuloseP-bd_barrel"/>
</dbReference>
<dbReference type="EC" id="4.1.1.23" evidence="3"/>
<dbReference type="Gene3D" id="3.20.20.70">
    <property type="entry name" value="Aldolase class I"/>
    <property type="match status" value="1"/>
</dbReference>
<dbReference type="NCBIfam" id="TIGR01740">
    <property type="entry name" value="pyrF"/>
    <property type="match status" value="1"/>
</dbReference>
<feature type="domain" description="Orotidine 5'-phosphate decarboxylase" evidence="12">
    <location>
        <begin position="34"/>
        <end position="269"/>
    </location>
</feature>
<dbReference type="PANTHER" id="PTHR19278:SF9">
    <property type="entry name" value="URIDINE 5'-MONOPHOSPHATE SYNTHASE"/>
    <property type="match status" value="1"/>
</dbReference>
<comment type="caution">
    <text evidence="13">The sequence shown here is derived from an EMBL/GenBank/DDBJ whole genome shotgun (WGS) entry which is preliminary data.</text>
</comment>
<evidence type="ECO:0000256" key="6">
    <source>
        <dbReference type="ARBA" id="ARBA00022975"/>
    </source>
</evidence>
<feature type="binding site" evidence="11">
    <location>
        <position position="40"/>
    </location>
    <ligand>
        <name>substrate</name>
    </ligand>
</feature>
<evidence type="ECO:0000313" key="13">
    <source>
        <dbReference type="EMBL" id="KAF5322246.1"/>
    </source>
</evidence>
<dbReference type="Pfam" id="PF00215">
    <property type="entry name" value="OMPdecase"/>
    <property type="match status" value="1"/>
</dbReference>
<sequence>MPCAATKSYGARAASFSNPTAKAILETMERKKSNLAVSVDVTKPADLLAIIEAVAPQSPLLPSLPPAALSPLLLLKTHIDIIEDFDLSLIERLQHLGHKYDFLYFEDRKFADIGNTVALQYSAGVHKIASWAHLTNAHPVPGPSIIKGLASVGLPLGRGLLLLAEMSTKGALTVGTYTEDAVRMARQHRDFVVGFIAQRRMDGVGAGPEDNVADEDFLILTPGIGFEAKGDAMGQQYRTPREAVFDSGCDMIIVGRGIYGTDPKAVDTIAAKAERYQSEGWSAYLDRLA</sequence>
<dbReference type="GO" id="GO:0004588">
    <property type="term" value="F:orotate phosphoribosyltransferase activity"/>
    <property type="evidence" value="ECO:0007669"/>
    <property type="project" value="TreeGrafter"/>
</dbReference>
<feature type="binding site" evidence="11">
    <location>
        <position position="167"/>
    </location>
    <ligand>
        <name>substrate</name>
    </ligand>
</feature>
<feature type="active site" description="For OMPdecase activity" evidence="10">
    <location>
        <position position="112"/>
    </location>
</feature>
<evidence type="ECO:0000256" key="2">
    <source>
        <dbReference type="ARBA" id="ARBA00011018"/>
    </source>
</evidence>
<evidence type="ECO:0000256" key="3">
    <source>
        <dbReference type="ARBA" id="ARBA00012321"/>
    </source>
</evidence>
<dbReference type="AlphaFoldDB" id="A0A8H5BG34"/>
<dbReference type="InterPro" id="IPR001754">
    <property type="entry name" value="OMPdeCOase_dom"/>
</dbReference>
<comment type="similarity">
    <text evidence="2">Belongs to the OMP decarboxylase family.</text>
</comment>
<evidence type="ECO:0000259" key="12">
    <source>
        <dbReference type="SMART" id="SM00934"/>
    </source>
</evidence>
<dbReference type="Proteomes" id="UP000567179">
    <property type="component" value="Unassembled WGS sequence"/>
</dbReference>
<dbReference type="FunFam" id="3.20.20.70:FF:000114">
    <property type="entry name" value="Decarboxylase,orotidine phosphate"/>
    <property type="match status" value="1"/>
</dbReference>
<evidence type="ECO:0000256" key="10">
    <source>
        <dbReference type="PIRSR" id="PIRSR614732-1"/>
    </source>
</evidence>
<gene>
    <name evidence="13" type="ORF">D9619_000794</name>
</gene>
<evidence type="ECO:0000256" key="9">
    <source>
        <dbReference type="ARBA" id="ARBA00033428"/>
    </source>
</evidence>
<dbReference type="UniPathway" id="UPA00070">
    <property type="reaction ID" value="UER00120"/>
</dbReference>
<proteinExistence type="inferred from homology"/>
<feature type="binding site" evidence="11">
    <location>
        <position position="76"/>
    </location>
    <ligand>
        <name>substrate</name>
    </ligand>
</feature>
<evidence type="ECO:0000256" key="7">
    <source>
        <dbReference type="ARBA" id="ARBA00023239"/>
    </source>
</evidence>
<evidence type="ECO:0000313" key="14">
    <source>
        <dbReference type="Proteomes" id="UP000567179"/>
    </source>
</evidence>
<dbReference type="SMART" id="SM00934">
    <property type="entry name" value="OMPdecase"/>
    <property type="match status" value="1"/>
</dbReference>
<keyword evidence="6" id="KW-0665">Pyrimidine biosynthesis</keyword>
<evidence type="ECO:0000256" key="8">
    <source>
        <dbReference type="ARBA" id="ARBA00031744"/>
    </source>
</evidence>
<comment type="pathway">
    <text evidence="1">Pyrimidine metabolism; UMP biosynthesis via de novo pathway; UMP from orotate: step 2/2.</text>
</comment>
<keyword evidence="5" id="KW-0210">Decarboxylase</keyword>
<protein>
    <recommendedName>
        <fullName evidence="4">Orotidine 5'-phosphate decarboxylase</fullName>
        <ecNumber evidence="3">4.1.1.23</ecNumber>
    </recommendedName>
    <alternativeName>
        <fullName evidence="9">OMP decarboxylase</fullName>
    </alternativeName>
    <alternativeName>
        <fullName evidence="8">Uridine 5'-monophosphate synthase</fullName>
    </alternativeName>
</protein>
<dbReference type="GO" id="GO:0044205">
    <property type="term" value="P:'de novo' UMP biosynthetic process"/>
    <property type="evidence" value="ECO:0007669"/>
    <property type="project" value="UniProtKB-UniPathway"/>
</dbReference>
<dbReference type="OrthoDB" id="10263753at2759"/>
<feature type="active site" description="For OMPdecase activity" evidence="10">
    <location>
        <position position="109"/>
    </location>
</feature>
<reference evidence="13 14" key="1">
    <citation type="journal article" date="2020" name="ISME J.">
        <title>Uncovering the hidden diversity of litter-decomposition mechanisms in mushroom-forming fungi.</title>
        <authorList>
            <person name="Floudas D."/>
            <person name="Bentzer J."/>
            <person name="Ahren D."/>
            <person name="Johansson T."/>
            <person name="Persson P."/>
            <person name="Tunlid A."/>
        </authorList>
    </citation>
    <scope>NUCLEOTIDE SEQUENCE [LARGE SCALE GENOMIC DNA]</scope>
    <source>
        <strain evidence="13 14">CBS 101986</strain>
    </source>
</reference>
<dbReference type="EMBL" id="JAACJJ010000028">
    <property type="protein sequence ID" value="KAF5322246.1"/>
    <property type="molecule type" value="Genomic_DNA"/>
</dbReference>
<keyword evidence="14" id="KW-1185">Reference proteome</keyword>
<evidence type="ECO:0000256" key="4">
    <source>
        <dbReference type="ARBA" id="ARBA00021923"/>
    </source>
</evidence>
<feature type="active site" description="For OMPdecase activity" evidence="10">
    <location>
        <position position="107"/>
    </location>
</feature>
<dbReference type="InterPro" id="IPR013785">
    <property type="entry name" value="Aldolase_TIM"/>
</dbReference>
<evidence type="ECO:0000256" key="5">
    <source>
        <dbReference type="ARBA" id="ARBA00022793"/>
    </source>
</evidence>
<keyword evidence="7" id="KW-0456">Lyase</keyword>
<organism evidence="13 14">
    <name type="scientific">Psilocybe cf. subviscida</name>
    <dbReference type="NCBI Taxonomy" id="2480587"/>
    <lineage>
        <taxon>Eukaryota</taxon>
        <taxon>Fungi</taxon>
        <taxon>Dikarya</taxon>
        <taxon>Basidiomycota</taxon>
        <taxon>Agaricomycotina</taxon>
        <taxon>Agaricomycetes</taxon>
        <taxon>Agaricomycetidae</taxon>
        <taxon>Agaricales</taxon>
        <taxon>Agaricineae</taxon>
        <taxon>Strophariaceae</taxon>
        <taxon>Psilocybe</taxon>
    </lineage>
</organism>
<dbReference type="GO" id="GO:0006207">
    <property type="term" value="P:'de novo' pyrimidine nucleobase biosynthetic process"/>
    <property type="evidence" value="ECO:0007669"/>
    <property type="project" value="InterPro"/>
</dbReference>
<evidence type="ECO:0000256" key="11">
    <source>
        <dbReference type="PIRSR" id="PIRSR614732-2"/>
    </source>
</evidence>